<evidence type="ECO:0008006" key="5">
    <source>
        <dbReference type="Google" id="ProtNLM"/>
    </source>
</evidence>
<accession>A0A9Q0J1N0</accession>
<dbReference type="CDD" id="cd22157">
    <property type="entry name" value="F-box_AtFBW1-like"/>
    <property type="match status" value="1"/>
</dbReference>
<reference evidence="3" key="2">
    <citation type="journal article" date="2023" name="Plants (Basel)">
        <title>Annotation of the Turnera subulata (Passifloraceae) Draft Genome Reveals the S-Locus Evolved after the Divergence of Turneroideae from Passifloroideae in a Stepwise Manner.</title>
        <authorList>
            <person name="Henning P.M."/>
            <person name="Roalson E.H."/>
            <person name="Mir W."/>
            <person name="McCubbin A.G."/>
            <person name="Shore J.S."/>
        </authorList>
    </citation>
    <scope>NUCLEOTIDE SEQUENCE</scope>
    <source>
        <strain evidence="3">F60SS</strain>
    </source>
</reference>
<organism evidence="3 4">
    <name type="scientific">Turnera subulata</name>
    <dbReference type="NCBI Taxonomy" id="218843"/>
    <lineage>
        <taxon>Eukaryota</taxon>
        <taxon>Viridiplantae</taxon>
        <taxon>Streptophyta</taxon>
        <taxon>Embryophyta</taxon>
        <taxon>Tracheophyta</taxon>
        <taxon>Spermatophyta</taxon>
        <taxon>Magnoliopsida</taxon>
        <taxon>eudicotyledons</taxon>
        <taxon>Gunneridae</taxon>
        <taxon>Pentapetalae</taxon>
        <taxon>rosids</taxon>
        <taxon>fabids</taxon>
        <taxon>Malpighiales</taxon>
        <taxon>Passifloraceae</taxon>
        <taxon>Turnera</taxon>
    </lineage>
</organism>
<evidence type="ECO:0000259" key="1">
    <source>
        <dbReference type="Pfam" id="PF00646"/>
    </source>
</evidence>
<dbReference type="InterPro" id="IPR006527">
    <property type="entry name" value="F-box-assoc_dom_typ1"/>
</dbReference>
<dbReference type="EMBL" id="JAKUCV010007115">
    <property type="protein sequence ID" value="KAJ4824687.1"/>
    <property type="molecule type" value="Genomic_DNA"/>
</dbReference>
<dbReference type="InterPro" id="IPR036047">
    <property type="entry name" value="F-box-like_dom_sf"/>
</dbReference>
<evidence type="ECO:0000313" key="4">
    <source>
        <dbReference type="Proteomes" id="UP001141552"/>
    </source>
</evidence>
<dbReference type="AlphaFoldDB" id="A0A9Q0J1N0"/>
<proteinExistence type="predicted"/>
<dbReference type="InterPro" id="IPR001810">
    <property type="entry name" value="F-box_dom"/>
</dbReference>
<comment type="caution">
    <text evidence="3">The sequence shown here is derived from an EMBL/GenBank/DDBJ whole genome shotgun (WGS) entry which is preliminary data.</text>
</comment>
<dbReference type="InterPro" id="IPR050796">
    <property type="entry name" value="SCF_F-box_component"/>
</dbReference>
<dbReference type="SUPFAM" id="SSF81383">
    <property type="entry name" value="F-box domain"/>
    <property type="match status" value="1"/>
</dbReference>
<dbReference type="InterPro" id="IPR017451">
    <property type="entry name" value="F-box-assoc_interact_dom"/>
</dbReference>
<dbReference type="OrthoDB" id="809368at2759"/>
<dbReference type="PANTHER" id="PTHR31672:SF13">
    <property type="entry name" value="F-BOX PROTEIN CPR30-LIKE"/>
    <property type="match status" value="1"/>
</dbReference>
<dbReference type="PANTHER" id="PTHR31672">
    <property type="entry name" value="BNACNNG10540D PROTEIN"/>
    <property type="match status" value="1"/>
</dbReference>
<gene>
    <name evidence="3" type="ORF">Tsubulata_015033</name>
</gene>
<feature type="domain" description="F-box" evidence="1">
    <location>
        <begin position="9"/>
        <end position="43"/>
    </location>
</feature>
<dbReference type="Proteomes" id="UP001141552">
    <property type="component" value="Unassembled WGS sequence"/>
</dbReference>
<protein>
    <recommendedName>
        <fullName evidence="5">F-box domain-containing protein</fullName>
    </recommendedName>
</protein>
<dbReference type="Pfam" id="PF00646">
    <property type="entry name" value="F-box"/>
    <property type="match status" value="1"/>
</dbReference>
<reference evidence="3" key="1">
    <citation type="submission" date="2022-02" db="EMBL/GenBank/DDBJ databases">
        <authorList>
            <person name="Henning P.M."/>
            <person name="McCubbin A.G."/>
            <person name="Shore J.S."/>
        </authorList>
    </citation>
    <scope>NUCLEOTIDE SEQUENCE</scope>
    <source>
        <strain evidence="3">F60SS</strain>
        <tissue evidence="3">Leaves</tissue>
    </source>
</reference>
<feature type="domain" description="F-box associated beta-propeller type 1" evidence="2">
    <location>
        <begin position="122"/>
        <end position="412"/>
    </location>
</feature>
<keyword evidence="4" id="KW-1185">Reference proteome</keyword>
<dbReference type="Pfam" id="PF07734">
    <property type="entry name" value="FBA_1"/>
    <property type="match status" value="1"/>
</dbReference>
<evidence type="ECO:0000313" key="3">
    <source>
        <dbReference type="EMBL" id="KAJ4824687.1"/>
    </source>
</evidence>
<name>A0A9Q0J1N0_9ROSI</name>
<sequence length="445" mass="50758">MGSGKLIEEDMVEEILLRLPVESLLRFKSASRHWLGLISSSRFATAHHRRHSTNPKNCLLFYAMKKCKRCHQEEDWARSSDETGPGVTLISEEEEGVGIRAVDMDLPPLRITSNYGKEKGKTIVGCAMGLVCIRSDREGMENYLWNPATRQYRRLPTPLFAPPVSGKHSDSDAILGFGCTVNEDDCKLLRIVPTYTKYGLFWWASIAKAEVFSLTSGCWTEVVHRDVVCERYKEFTVTDGYVVLKGVLYRLVRSPTASRLIQTFDFEDEVFGSIDTPPRCYADELVVYKESLALLKTKGARLFGKDEVNNIEMWVLKEEEGNGNPHRRWTKLFTCQPPGSHFPKALGNWGGSETLVLFQDARRPGVEYTCDDPHVLYLYDPLLQKVKRYITAYKRRMFAYGARCYVPSLVSVYAQHEVNSIPDIVPPYSRFDFGYEPPQLQFALT</sequence>
<evidence type="ECO:0000259" key="2">
    <source>
        <dbReference type="Pfam" id="PF07734"/>
    </source>
</evidence>
<dbReference type="NCBIfam" id="TIGR01640">
    <property type="entry name" value="F_box_assoc_1"/>
    <property type="match status" value="1"/>
</dbReference>